<evidence type="ECO:0000313" key="6">
    <source>
        <dbReference type="EMBL" id="NMW86838.1"/>
    </source>
</evidence>
<organism evidence="7 8">
    <name type="scientific">Mobiluncus curtisii</name>
    <dbReference type="NCBI Taxonomy" id="2051"/>
    <lineage>
        <taxon>Bacteria</taxon>
        <taxon>Bacillati</taxon>
        <taxon>Actinomycetota</taxon>
        <taxon>Actinomycetes</taxon>
        <taxon>Actinomycetales</taxon>
        <taxon>Actinomycetaceae</taxon>
        <taxon>Mobiluncus</taxon>
    </lineage>
</organism>
<dbReference type="Proteomes" id="UP000250245">
    <property type="component" value="Unassembled WGS sequence"/>
</dbReference>
<dbReference type="EMBL" id="UASJ01000001">
    <property type="protein sequence ID" value="SQB64308.1"/>
    <property type="molecule type" value="Genomic_DNA"/>
</dbReference>
<evidence type="ECO:0000256" key="5">
    <source>
        <dbReference type="PIRSR" id="PIRSR602678-1"/>
    </source>
</evidence>
<dbReference type="GO" id="GO:0005737">
    <property type="term" value="C:cytoplasm"/>
    <property type="evidence" value="ECO:0007669"/>
    <property type="project" value="TreeGrafter"/>
</dbReference>
<protein>
    <recommendedName>
        <fullName evidence="3">GTP cyclohydrolase 1 type 2 homolog</fullName>
    </recommendedName>
</protein>
<keyword evidence="4 5" id="KW-0479">Metal-binding</keyword>
<feature type="binding site" evidence="5">
    <location>
        <position position="69"/>
    </location>
    <ligand>
        <name>a divalent metal cation</name>
        <dbReference type="ChEBI" id="CHEBI:60240"/>
        <label>1</label>
    </ligand>
</feature>
<comment type="subunit">
    <text evidence="2">Homohexamer.</text>
</comment>
<dbReference type="FunFam" id="3.40.1390.30:FF:000001">
    <property type="entry name" value="GTP cyclohydrolase 1 type 2"/>
    <property type="match status" value="1"/>
</dbReference>
<evidence type="ECO:0000256" key="3">
    <source>
        <dbReference type="ARBA" id="ARBA00022112"/>
    </source>
</evidence>
<comment type="similarity">
    <text evidence="1">Belongs to the GTP cyclohydrolase I type 2/NIF3 family.</text>
</comment>
<dbReference type="Gene3D" id="3.40.1390.30">
    <property type="entry name" value="NIF3 (NGG1p interacting factor 3)-like"/>
    <property type="match status" value="2"/>
</dbReference>
<reference evidence="7 8" key="1">
    <citation type="submission" date="2018-06" db="EMBL/GenBank/DDBJ databases">
        <authorList>
            <consortium name="Pathogen Informatics"/>
            <person name="Doyle S."/>
        </authorList>
    </citation>
    <scope>NUCLEOTIDE SEQUENCE [LARGE SCALE GENOMIC DNA]</scope>
    <source>
        <strain evidence="7 8">NCTC11820</strain>
    </source>
</reference>
<gene>
    <name evidence="6" type="ORF">HHJ67_03605</name>
    <name evidence="7" type="ORF">NCTC11820_00644</name>
</gene>
<dbReference type="PANTHER" id="PTHR13799">
    <property type="entry name" value="NGG1 INTERACTING FACTOR 3"/>
    <property type="match status" value="1"/>
</dbReference>
<dbReference type="NCBIfam" id="TIGR00486">
    <property type="entry name" value="YbgI_SA1388"/>
    <property type="match status" value="1"/>
</dbReference>
<feature type="binding site" evidence="5">
    <location>
        <position position="108"/>
    </location>
    <ligand>
        <name>a divalent metal cation</name>
        <dbReference type="ChEBI" id="CHEBI:60240"/>
        <label>1</label>
    </ligand>
</feature>
<dbReference type="Pfam" id="PF01784">
    <property type="entry name" value="DUF34_NIF3"/>
    <property type="match status" value="1"/>
</dbReference>
<sequence length="296" mass="31411">MSNEALTVCDLCEWMDAHFAPELQEDWDRVGLICGDRGDPVTRILLAVDPVEPVVDEALEWGAQLVITHHPLFLRGTSFVSTDTAKGRVVHRLIRGGAALFNAHTNADSAHDGVAEALAQAAGLDPQTWRPLQPAPADTSLGIGRVGPVTPTTVGEVASRLANLLPSSPAGLLVAGESDRPVKTVAVSGGSGQSLLPAALDAGADVFVTADLRHHPALDFLEMDGAPALIMPSHWASEWMWLPRLETALNLWAGEIGKPLETKISTVISEPWDAYIPTVADEETTPDDAGCSSVNY</sequence>
<dbReference type="RefSeq" id="WP_004008075.1">
    <property type="nucleotide sequence ID" value="NZ_CAMYEK010000013.1"/>
</dbReference>
<feature type="binding site" evidence="5">
    <location>
        <position position="238"/>
    </location>
    <ligand>
        <name>a divalent metal cation</name>
        <dbReference type="ChEBI" id="CHEBI:60240"/>
        <label>1</label>
    </ligand>
</feature>
<dbReference type="InterPro" id="IPR036069">
    <property type="entry name" value="DUF34/NIF3_sf"/>
</dbReference>
<feature type="binding site" evidence="5">
    <location>
        <position position="70"/>
    </location>
    <ligand>
        <name>a divalent metal cation</name>
        <dbReference type="ChEBI" id="CHEBI:60240"/>
        <label>1</label>
    </ligand>
</feature>
<reference evidence="6 9" key="2">
    <citation type="submission" date="2020-04" db="EMBL/GenBank/DDBJ databases">
        <title>Antimicrobial susceptibility and clonality of vaginal-derived multi-drug resistant Mobiluncus isolates in China.</title>
        <authorList>
            <person name="Zhang X."/>
        </authorList>
    </citation>
    <scope>NUCLEOTIDE SEQUENCE [LARGE SCALE GENOMIC DNA]</scope>
    <source>
        <strain evidence="6 9">19</strain>
    </source>
</reference>
<dbReference type="SUPFAM" id="SSF102705">
    <property type="entry name" value="NIF3 (NGG1p interacting factor 3)-like"/>
    <property type="match status" value="1"/>
</dbReference>
<evidence type="ECO:0000313" key="9">
    <source>
        <dbReference type="Proteomes" id="UP000553981"/>
    </source>
</evidence>
<name>A0A2X2YDH1_9ACTO</name>
<dbReference type="OMA" id="NFDKTHL"/>
<dbReference type="PANTHER" id="PTHR13799:SF14">
    <property type="entry name" value="GTP CYCLOHYDROLASE 1 TYPE 2 HOMOLOG"/>
    <property type="match status" value="1"/>
</dbReference>
<evidence type="ECO:0000256" key="2">
    <source>
        <dbReference type="ARBA" id="ARBA00011643"/>
    </source>
</evidence>
<dbReference type="AlphaFoldDB" id="A0A2X2YDH1"/>
<proteinExistence type="inferred from homology"/>
<feature type="binding site" evidence="5">
    <location>
        <position position="234"/>
    </location>
    <ligand>
        <name>a divalent metal cation</name>
        <dbReference type="ChEBI" id="CHEBI:60240"/>
        <label>1</label>
    </ligand>
</feature>
<dbReference type="Proteomes" id="UP000553981">
    <property type="component" value="Unassembled WGS sequence"/>
</dbReference>
<dbReference type="GeneID" id="55564222"/>
<dbReference type="InterPro" id="IPR002678">
    <property type="entry name" value="DUF34/NIF3"/>
</dbReference>
<dbReference type="GO" id="GO:0046872">
    <property type="term" value="F:metal ion binding"/>
    <property type="evidence" value="ECO:0007669"/>
    <property type="project" value="UniProtKB-KW"/>
</dbReference>
<dbReference type="EMBL" id="JABCUI010000001">
    <property type="protein sequence ID" value="NMW86838.1"/>
    <property type="molecule type" value="Genomic_DNA"/>
</dbReference>
<evidence type="ECO:0000313" key="7">
    <source>
        <dbReference type="EMBL" id="SQB64308.1"/>
    </source>
</evidence>
<evidence type="ECO:0000256" key="4">
    <source>
        <dbReference type="ARBA" id="ARBA00022723"/>
    </source>
</evidence>
<evidence type="ECO:0000313" key="8">
    <source>
        <dbReference type="Proteomes" id="UP000250245"/>
    </source>
</evidence>
<accession>A0A2X2YDH1</accession>
<evidence type="ECO:0000256" key="1">
    <source>
        <dbReference type="ARBA" id="ARBA00006964"/>
    </source>
</evidence>